<evidence type="ECO:0000256" key="1">
    <source>
        <dbReference type="SAM" id="MobiDB-lite"/>
    </source>
</evidence>
<organism evidence="2 3">
    <name type="scientific">Papilio xuthus</name>
    <name type="common">Asian swallowtail butterfly</name>
    <dbReference type="NCBI Taxonomy" id="66420"/>
    <lineage>
        <taxon>Eukaryota</taxon>
        <taxon>Metazoa</taxon>
        <taxon>Ecdysozoa</taxon>
        <taxon>Arthropoda</taxon>
        <taxon>Hexapoda</taxon>
        <taxon>Insecta</taxon>
        <taxon>Pterygota</taxon>
        <taxon>Neoptera</taxon>
        <taxon>Endopterygota</taxon>
        <taxon>Lepidoptera</taxon>
        <taxon>Glossata</taxon>
        <taxon>Ditrysia</taxon>
        <taxon>Papilionoidea</taxon>
        <taxon>Papilionidae</taxon>
        <taxon>Papilioninae</taxon>
        <taxon>Papilio</taxon>
    </lineage>
</organism>
<reference evidence="2 3" key="1">
    <citation type="journal article" date="2015" name="Nat. Commun.">
        <title>Outbred genome sequencing and CRISPR/Cas9 gene editing in butterflies.</title>
        <authorList>
            <person name="Li X."/>
            <person name="Fan D."/>
            <person name="Zhang W."/>
            <person name="Liu G."/>
            <person name="Zhang L."/>
            <person name="Zhao L."/>
            <person name="Fang X."/>
            <person name="Chen L."/>
            <person name="Dong Y."/>
            <person name="Chen Y."/>
            <person name="Ding Y."/>
            <person name="Zhao R."/>
            <person name="Feng M."/>
            <person name="Zhu Y."/>
            <person name="Feng Y."/>
            <person name="Jiang X."/>
            <person name="Zhu D."/>
            <person name="Xiang H."/>
            <person name="Feng X."/>
            <person name="Li S."/>
            <person name="Wang J."/>
            <person name="Zhang G."/>
            <person name="Kronforst M.R."/>
            <person name="Wang W."/>
        </authorList>
    </citation>
    <scope>NUCLEOTIDE SEQUENCE [LARGE SCALE GENOMIC DNA]</scope>
    <source>
        <strain evidence="2">Ya'a_city_454_Px</strain>
        <tissue evidence="2">Whole body</tissue>
    </source>
</reference>
<gene>
    <name evidence="2" type="ORF">RR46_06764</name>
</gene>
<dbReference type="EMBL" id="KQ459594">
    <property type="protein sequence ID" value="KPI96030.1"/>
    <property type="molecule type" value="Genomic_DNA"/>
</dbReference>
<evidence type="ECO:0000313" key="2">
    <source>
        <dbReference type="EMBL" id="KPI96030.1"/>
    </source>
</evidence>
<dbReference type="Proteomes" id="UP000053268">
    <property type="component" value="Unassembled WGS sequence"/>
</dbReference>
<proteinExistence type="predicted"/>
<dbReference type="AlphaFoldDB" id="A0A194PY03"/>
<protein>
    <submittedName>
        <fullName evidence="2">Uncharacterized protein</fullName>
    </submittedName>
</protein>
<evidence type="ECO:0000313" key="3">
    <source>
        <dbReference type="Proteomes" id="UP000053268"/>
    </source>
</evidence>
<keyword evidence="3" id="KW-1185">Reference proteome</keyword>
<sequence length="150" mass="16007">MVGSAGGVRRAYDSAMRSGRTGRRLSANEGAKEFINRVYELTSSSGRAGERASGLPARLLLLMEGRGGTRPALRRAAPPTGIVWKYIIGSRILLLTSSAADPLCQAQRERRHSAATDVSTVDCASAASPPRLSYEAAASPQRFHRIAHST</sequence>
<name>A0A194PY03_PAPXU</name>
<accession>A0A194PY03</accession>
<feature type="region of interest" description="Disordered" evidence="1">
    <location>
        <begin position="1"/>
        <end position="24"/>
    </location>
</feature>